<protein>
    <submittedName>
        <fullName evidence="1">Uncharacterized protein</fullName>
    </submittedName>
</protein>
<accession>A0AAD2K4B2</accession>
<evidence type="ECO:0000313" key="2">
    <source>
        <dbReference type="Proteomes" id="UP001295794"/>
    </source>
</evidence>
<sequence length="120" mass="13495">ATHDDRAFPSPHTPRISYIHISNNSMWASRDGASDPPIISSSSRLTTLSIQIRRRPREIQSQQSRAKAWLFQVPDPVARPGLALTDALHNANLPKLSTQILLALELFIRVAKRFVIFPTM</sequence>
<proteinExistence type="predicted"/>
<gene>
    <name evidence="1" type="ORF">MYCIT1_LOCUS25858</name>
</gene>
<organism evidence="1 2">
    <name type="scientific">Mycena citricolor</name>
    <dbReference type="NCBI Taxonomy" id="2018698"/>
    <lineage>
        <taxon>Eukaryota</taxon>
        <taxon>Fungi</taxon>
        <taxon>Dikarya</taxon>
        <taxon>Basidiomycota</taxon>
        <taxon>Agaricomycotina</taxon>
        <taxon>Agaricomycetes</taxon>
        <taxon>Agaricomycetidae</taxon>
        <taxon>Agaricales</taxon>
        <taxon>Marasmiineae</taxon>
        <taxon>Mycenaceae</taxon>
        <taxon>Mycena</taxon>
    </lineage>
</organism>
<evidence type="ECO:0000313" key="1">
    <source>
        <dbReference type="EMBL" id="CAK5277061.1"/>
    </source>
</evidence>
<dbReference type="EMBL" id="CAVNYO010000419">
    <property type="protein sequence ID" value="CAK5277061.1"/>
    <property type="molecule type" value="Genomic_DNA"/>
</dbReference>
<reference evidence="1" key="1">
    <citation type="submission" date="2023-11" db="EMBL/GenBank/DDBJ databases">
        <authorList>
            <person name="De Vega J J."/>
            <person name="De Vega J J."/>
        </authorList>
    </citation>
    <scope>NUCLEOTIDE SEQUENCE</scope>
</reference>
<name>A0AAD2K4B2_9AGAR</name>
<dbReference type="AlphaFoldDB" id="A0AAD2K4B2"/>
<keyword evidence="2" id="KW-1185">Reference proteome</keyword>
<dbReference type="Proteomes" id="UP001295794">
    <property type="component" value="Unassembled WGS sequence"/>
</dbReference>
<feature type="non-terminal residue" evidence="1">
    <location>
        <position position="1"/>
    </location>
</feature>
<comment type="caution">
    <text evidence="1">The sequence shown here is derived from an EMBL/GenBank/DDBJ whole genome shotgun (WGS) entry which is preliminary data.</text>
</comment>